<dbReference type="Proteomes" id="UP001375240">
    <property type="component" value="Unassembled WGS sequence"/>
</dbReference>
<sequence>MDQAIAGVVVGVTAGSIAVVGRGVSFCVLPLSSIRPVLAPIPPSRGQTYDPSSKRMTTTTKLLHDSPLRYLELYQTPIHPAISTS</sequence>
<proteinExistence type="predicted"/>
<comment type="caution">
    <text evidence="1">The sequence shown here is derived from an EMBL/GenBank/DDBJ whole genome shotgun (WGS) entry which is preliminary data.</text>
</comment>
<dbReference type="AlphaFoldDB" id="A0AAV9U946"/>
<evidence type="ECO:0000313" key="2">
    <source>
        <dbReference type="Proteomes" id="UP001375240"/>
    </source>
</evidence>
<organism evidence="1 2">
    <name type="scientific">Orbilia brochopaga</name>
    <dbReference type="NCBI Taxonomy" id="3140254"/>
    <lineage>
        <taxon>Eukaryota</taxon>
        <taxon>Fungi</taxon>
        <taxon>Dikarya</taxon>
        <taxon>Ascomycota</taxon>
        <taxon>Pezizomycotina</taxon>
        <taxon>Orbiliomycetes</taxon>
        <taxon>Orbiliales</taxon>
        <taxon>Orbiliaceae</taxon>
        <taxon>Orbilia</taxon>
    </lineage>
</organism>
<protein>
    <submittedName>
        <fullName evidence="1">Uncharacterized protein</fullName>
    </submittedName>
</protein>
<evidence type="ECO:0000313" key="1">
    <source>
        <dbReference type="EMBL" id="KAK6336141.1"/>
    </source>
</evidence>
<reference evidence="1 2" key="1">
    <citation type="submission" date="2019-10" db="EMBL/GenBank/DDBJ databases">
        <authorList>
            <person name="Palmer J.M."/>
        </authorList>
    </citation>
    <scope>NUCLEOTIDE SEQUENCE [LARGE SCALE GENOMIC DNA]</scope>
    <source>
        <strain evidence="1 2">TWF696</strain>
    </source>
</reference>
<accession>A0AAV9U946</accession>
<keyword evidence="2" id="KW-1185">Reference proteome</keyword>
<gene>
    <name evidence="1" type="ORF">TWF696_001708</name>
</gene>
<name>A0AAV9U946_9PEZI</name>
<dbReference type="EMBL" id="JAVHNQ010000011">
    <property type="protein sequence ID" value="KAK6336141.1"/>
    <property type="molecule type" value="Genomic_DNA"/>
</dbReference>